<dbReference type="EMBL" id="CP002738">
    <property type="protein sequence ID" value="AEG01984.1"/>
    <property type="molecule type" value="Genomic_DNA"/>
</dbReference>
<dbReference type="Proteomes" id="UP000008888">
    <property type="component" value="Chromosome"/>
</dbReference>
<gene>
    <name evidence="4" type="ordered locus">Metme_3623</name>
</gene>
<reference evidence="4 5" key="1">
    <citation type="journal article" date="2011" name="J. Bacteriol.">
        <title>Complete Genome Sequence of the Aerobic Marine Methanotroph Methylomonas methanica MC09.</title>
        <authorList>
            <person name="Boden R."/>
            <person name="Cunliffe M."/>
            <person name="Scanlan J."/>
            <person name="Moussard H."/>
            <person name="Kits K.D."/>
            <person name="Klotz M.G."/>
            <person name="Jetten M.S."/>
            <person name="Vuilleumier S."/>
            <person name="Han J."/>
            <person name="Peters L."/>
            <person name="Mikhailova N."/>
            <person name="Teshima H."/>
            <person name="Tapia R."/>
            <person name="Kyrpides N."/>
            <person name="Ivanova N."/>
            <person name="Pagani I."/>
            <person name="Cheng J.F."/>
            <person name="Goodwin L."/>
            <person name="Han C."/>
            <person name="Hauser L."/>
            <person name="Land M.L."/>
            <person name="Lapidus A."/>
            <person name="Lucas S."/>
            <person name="Pitluck S."/>
            <person name="Woyke T."/>
            <person name="Stein L."/>
            <person name="Murrell J.C."/>
        </authorList>
    </citation>
    <scope>NUCLEOTIDE SEQUENCE [LARGE SCALE GENOMIC DNA]</scope>
    <source>
        <strain evidence="4 5">MC09</strain>
    </source>
</reference>
<dbReference type="STRING" id="857087.Metme_3623"/>
<dbReference type="AlphaFoldDB" id="F9ZVK2"/>
<dbReference type="GO" id="GO:0008146">
    <property type="term" value="F:sulfotransferase activity"/>
    <property type="evidence" value="ECO:0007669"/>
    <property type="project" value="InterPro"/>
</dbReference>
<evidence type="ECO:0000256" key="2">
    <source>
        <dbReference type="ARBA" id="ARBA00022679"/>
    </source>
</evidence>
<dbReference type="eggNOG" id="ENOG502ZB7Q">
    <property type="taxonomic scope" value="Bacteria"/>
</dbReference>
<dbReference type="Gene3D" id="3.40.50.300">
    <property type="entry name" value="P-loop containing nucleotide triphosphate hydrolases"/>
    <property type="match status" value="1"/>
</dbReference>
<comment type="similarity">
    <text evidence="1">Belongs to the sulfotransferase 1 family.</text>
</comment>
<accession>F9ZVK2</accession>
<evidence type="ECO:0000259" key="3">
    <source>
        <dbReference type="Pfam" id="PF00685"/>
    </source>
</evidence>
<dbReference type="SUPFAM" id="SSF52540">
    <property type="entry name" value="P-loop containing nucleoside triphosphate hydrolases"/>
    <property type="match status" value="1"/>
</dbReference>
<proteinExistence type="inferred from homology"/>
<protein>
    <submittedName>
        <fullName evidence="4">Sulfotransferase</fullName>
    </submittedName>
</protein>
<sequence>MTGYFWLASYPKSGNTWLRLFLESLNTDGAMPDINAMTFSSGHAAMRDEFERILDIESNDLTDAEIACARPRFYELKSQTASSAMICKVHDAWGMTPAGEPLFPPELTLGVIYLIRDPRDVAVSLAHHMRQSVDQTIERMGNTDAMMSMSKRFIPKQLPQRLNSWNGHIESWLSAPVKRLLLKYEDMLSDPVRHFGATARFLGIHTDDAKIVAAVEAVTFERLRAAEKADGFIEAPPGVDDFFRRGMAGGWRDSLTSAQIARIESDHGAMMRRFDYL</sequence>
<reference key="2">
    <citation type="submission" date="2011-05" db="EMBL/GenBank/DDBJ databases">
        <title>Complete genome sequence of the aerobic marine methanotroph Methylomonas methanica MC09.</title>
        <authorList>
            <person name="Boden R."/>
            <person name="Cunliffe M."/>
            <person name="Scanlan J."/>
            <person name="Moussard H."/>
            <person name="Kits K.D."/>
            <person name="Klotz M."/>
            <person name="Jetten M."/>
            <person name="Vuilleumier S."/>
            <person name="Han J."/>
            <person name="Peters L."/>
            <person name="Mikhailova N."/>
            <person name="Teshima H."/>
            <person name="Tapia R."/>
            <person name="Kyrpides N."/>
            <person name="Ivanova N."/>
            <person name="Pagani I."/>
            <person name="Cheng J.-F."/>
            <person name="Goodwin L."/>
            <person name="Han C."/>
            <person name="Hauser L."/>
            <person name="Land M."/>
            <person name="Lapidus A."/>
            <person name="Lucas S."/>
            <person name="Pitluck S."/>
            <person name="Woyke T."/>
            <person name="Stein L.Y."/>
            <person name="Murrell C."/>
        </authorList>
    </citation>
    <scope>NUCLEOTIDE SEQUENCE</scope>
    <source>
        <strain>MC09</strain>
    </source>
</reference>
<evidence type="ECO:0000256" key="1">
    <source>
        <dbReference type="ARBA" id="ARBA00005771"/>
    </source>
</evidence>
<evidence type="ECO:0000313" key="4">
    <source>
        <dbReference type="EMBL" id="AEG01984.1"/>
    </source>
</evidence>
<dbReference type="PANTHER" id="PTHR11783">
    <property type="entry name" value="SULFOTRANSFERASE SULT"/>
    <property type="match status" value="1"/>
</dbReference>
<name>F9ZVK2_METMM</name>
<feature type="domain" description="Sulfotransferase" evidence="3">
    <location>
        <begin position="5"/>
        <end position="272"/>
    </location>
</feature>
<reference evidence="5" key="3">
    <citation type="submission" date="2011-05" db="EMBL/GenBank/DDBJ databases">
        <title>Complete sequence of Methylomonas methanica MC09.</title>
        <authorList>
            <consortium name="US DOE Joint Genome Institute"/>
            <person name="Lucas S."/>
            <person name="Han J."/>
            <person name="Lapidus A."/>
            <person name="Cheng J.-F."/>
            <person name="Goodwin L."/>
            <person name="Pitluck S."/>
            <person name="Peters L."/>
            <person name="Mikhailova N."/>
            <person name="Teshima H."/>
            <person name="Han C."/>
            <person name="Tapia R."/>
            <person name="Land M."/>
            <person name="Hauser L."/>
            <person name="Kyrpides N."/>
            <person name="Ivanova N."/>
            <person name="Pagani I."/>
            <person name="Stein L."/>
            <person name="Woyke T."/>
        </authorList>
    </citation>
    <scope>NUCLEOTIDE SEQUENCE [LARGE SCALE GENOMIC DNA]</scope>
    <source>
        <strain evidence="5">MC09</strain>
    </source>
</reference>
<dbReference type="KEGG" id="mmt:Metme_3623"/>
<dbReference type="HOGENOM" id="CLU_027239_4_1_6"/>
<keyword evidence="5" id="KW-1185">Reference proteome</keyword>
<dbReference type="OrthoDB" id="9804504at2"/>
<evidence type="ECO:0000313" key="5">
    <source>
        <dbReference type="Proteomes" id="UP000008888"/>
    </source>
</evidence>
<dbReference type="Pfam" id="PF00685">
    <property type="entry name" value="Sulfotransfer_1"/>
    <property type="match status" value="1"/>
</dbReference>
<keyword evidence="2 4" id="KW-0808">Transferase</keyword>
<dbReference type="InterPro" id="IPR000863">
    <property type="entry name" value="Sulfotransferase_dom"/>
</dbReference>
<dbReference type="RefSeq" id="WP_013820203.1">
    <property type="nucleotide sequence ID" value="NC_015572.1"/>
</dbReference>
<organism evidence="4 5">
    <name type="scientific">Methylomonas methanica (strain DSM 25384 / MC09)</name>
    <dbReference type="NCBI Taxonomy" id="857087"/>
    <lineage>
        <taxon>Bacteria</taxon>
        <taxon>Pseudomonadati</taxon>
        <taxon>Pseudomonadota</taxon>
        <taxon>Gammaproteobacteria</taxon>
        <taxon>Methylococcales</taxon>
        <taxon>Methylococcaceae</taxon>
        <taxon>Methylomonas</taxon>
    </lineage>
</organism>
<dbReference type="InterPro" id="IPR027417">
    <property type="entry name" value="P-loop_NTPase"/>
</dbReference>